<evidence type="ECO:0000256" key="3">
    <source>
        <dbReference type="ARBA" id="ARBA00022737"/>
    </source>
</evidence>
<dbReference type="EMBL" id="KI517435">
    <property type="protein sequence ID" value="ESQ45867.1"/>
    <property type="molecule type" value="Genomic_DNA"/>
</dbReference>
<proteinExistence type="predicted"/>
<dbReference type="PANTHER" id="PTHR48060:SF21">
    <property type="entry name" value="L DOMAIN-LIKE PROTEIN"/>
    <property type="match status" value="1"/>
</dbReference>
<dbReference type="InterPro" id="IPR013210">
    <property type="entry name" value="LRR_N_plant-typ"/>
</dbReference>
<accession>V4LTN8</accession>
<reference evidence="6 7" key="1">
    <citation type="journal article" date="2013" name="Front. Plant Sci.">
        <title>The Reference Genome of the Halophytic Plant Eutrema salsugineum.</title>
        <authorList>
            <person name="Yang R."/>
            <person name="Jarvis D.E."/>
            <person name="Chen H."/>
            <person name="Beilstein M.A."/>
            <person name="Grimwood J."/>
            <person name="Jenkins J."/>
            <person name="Shu S."/>
            <person name="Prochnik S."/>
            <person name="Xin M."/>
            <person name="Ma C."/>
            <person name="Schmutz J."/>
            <person name="Wing R.A."/>
            <person name="Mitchell-Olds T."/>
            <person name="Schumaker K.S."/>
            <person name="Wang X."/>
        </authorList>
    </citation>
    <scope>NUCLEOTIDE SEQUENCE [LARGE SCALE GENOMIC DNA]</scope>
</reference>
<feature type="domain" description="Leucine-rich repeat-containing N-terminal plant-type" evidence="5">
    <location>
        <begin position="22"/>
        <end position="63"/>
    </location>
</feature>
<gene>
    <name evidence="6" type="ORF">EUTSA_v100110811mg</name>
</gene>
<dbReference type="InterPro" id="IPR032675">
    <property type="entry name" value="LRR_dom_sf"/>
</dbReference>
<keyword evidence="2 4" id="KW-0732">Signal</keyword>
<dbReference type="PANTHER" id="PTHR48060">
    <property type="entry name" value="DNA DAMAGE-REPAIR/TOLERATION PROTEIN DRT100"/>
    <property type="match status" value="1"/>
</dbReference>
<evidence type="ECO:0000313" key="7">
    <source>
        <dbReference type="Proteomes" id="UP000030689"/>
    </source>
</evidence>
<dbReference type="AlphaFoldDB" id="V4LTN8"/>
<organism evidence="6 7">
    <name type="scientific">Eutrema salsugineum</name>
    <name type="common">Saltwater cress</name>
    <name type="synonym">Sisymbrium salsugineum</name>
    <dbReference type="NCBI Taxonomy" id="72664"/>
    <lineage>
        <taxon>Eukaryota</taxon>
        <taxon>Viridiplantae</taxon>
        <taxon>Streptophyta</taxon>
        <taxon>Embryophyta</taxon>
        <taxon>Tracheophyta</taxon>
        <taxon>Spermatophyta</taxon>
        <taxon>Magnoliopsida</taxon>
        <taxon>eudicotyledons</taxon>
        <taxon>Gunneridae</taxon>
        <taxon>Pentapetalae</taxon>
        <taxon>rosids</taxon>
        <taxon>malvids</taxon>
        <taxon>Brassicales</taxon>
        <taxon>Brassicaceae</taxon>
        <taxon>Eutremeae</taxon>
        <taxon>Eutrema</taxon>
    </lineage>
</organism>
<evidence type="ECO:0000256" key="1">
    <source>
        <dbReference type="ARBA" id="ARBA00022614"/>
    </source>
</evidence>
<evidence type="ECO:0000313" key="6">
    <source>
        <dbReference type="EMBL" id="ESQ45867.1"/>
    </source>
</evidence>
<dbReference type="Proteomes" id="UP000030689">
    <property type="component" value="Unassembled WGS sequence"/>
</dbReference>
<protein>
    <recommendedName>
        <fullName evidence="5">Leucine-rich repeat-containing N-terminal plant-type domain-containing protein</fullName>
    </recommendedName>
</protein>
<dbReference type="Pfam" id="PF08263">
    <property type="entry name" value="LRRNT_2"/>
    <property type="match status" value="1"/>
</dbReference>
<dbReference type="KEGG" id="eus:EUTSA_v100110811m"/>
<keyword evidence="1" id="KW-0433">Leucine-rich repeat</keyword>
<feature type="non-terminal residue" evidence="6">
    <location>
        <position position="74"/>
    </location>
</feature>
<keyword evidence="3" id="KW-0677">Repeat</keyword>
<dbReference type="InterPro" id="IPR053211">
    <property type="entry name" value="DNA_repair-toleration"/>
</dbReference>
<dbReference type="Gene3D" id="3.80.10.10">
    <property type="entry name" value="Ribonuclease Inhibitor"/>
    <property type="match status" value="1"/>
</dbReference>
<feature type="chain" id="PRO_5004721985" description="Leucine-rich repeat-containing N-terminal plant-type domain-containing protein" evidence="4">
    <location>
        <begin position="18"/>
        <end position="74"/>
    </location>
</feature>
<sequence>MRLFLLLTFNALMLLETYEFTHETDRQALVEFKSRVSDEKRVILSLSWNNSFPLCKWSGVTCSNKHMRVTSLDL</sequence>
<keyword evidence="7" id="KW-1185">Reference proteome</keyword>
<dbReference type="OMA" id="TYEFTHE"/>
<name>V4LTN8_EUTSA</name>
<dbReference type="STRING" id="72664.V4LTN8"/>
<feature type="signal peptide" evidence="4">
    <location>
        <begin position="1"/>
        <end position="17"/>
    </location>
</feature>
<evidence type="ECO:0000259" key="5">
    <source>
        <dbReference type="Pfam" id="PF08263"/>
    </source>
</evidence>
<evidence type="ECO:0000256" key="4">
    <source>
        <dbReference type="SAM" id="SignalP"/>
    </source>
</evidence>
<dbReference type="Gramene" id="ESQ45867">
    <property type="protein sequence ID" value="ESQ45867"/>
    <property type="gene ID" value="EUTSA_v100110811mg"/>
</dbReference>
<evidence type="ECO:0000256" key="2">
    <source>
        <dbReference type="ARBA" id="ARBA00022729"/>
    </source>
</evidence>